<dbReference type="AlphaFoldDB" id="A0A380ZT49"/>
<accession>A0A380ZT49</accession>
<dbReference type="Pfam" id="PF13648">
    <property type="entry name" value="Lipocalin_4"/>
    <property type="match status" value="1"/>
</dbReference>
<reference evidence="2 3" key="1">
    <citation type="submission" date="2018-06" db="EMBL/GenBank/DDBJ databases">
        <authorList>
            <consortium name="Pathogen Informatics"/>
            <person name="Doyle S."/>
        </authorList>
    </citation>
    <scope>NUCLEOTIDE SEQUENCE [LARGE SCALE GENOMIC DNA]</scope>
    <source>
        <strain evidence="2 3">NCTC11661</strain>
    </source>
</reference>
<dbReference type="RefSeq" id="WP_002664898.1">
    <property type="nucleotide sequence ID" value="NZ_UFTJ01000003.1"/>
</dbReference>
<name>A0A380ZT49_9FLAO</name>
<proteinExistence type="predicted"/>
<sequence length="155" mass="17425">MKKLLLSTLVAISFVACDRDRAESVNQETLPSLVGTWKFSEFRVYDGNTDKILQSEGVDDCSVKSRIFFLNDGNVVAHTYSQNLQGECEDLGEEKSTYKYNASAKTITINDGKKIQTKNVIKLTNNEFEVVTGSEYDFNHDGVNDREATLLVRVK</sequence>
<protein>
    <recommendedName>
        <fullName evidence="1">Lipocalin-like domain-containing protein</fullName>
    </recommendedName>
</protein>
<dbReference type="Proteomes" id="UP000255515">
    <property type="component" value="Unassembled WGS sequence"/>
</dbReference>
<gene>
    <name evidence="2" type="ORF">NCTC11661_01419</name>
</gene>
<dbReference type="InterPro" id="IPR024311">
    <property type="entry name" value="Lipocalin-like"/>
</dbReference>
<feature type="domain" description="Lipocalin-like" evidence="1">
    <location>
        <begin position="33"/>
        <end position="129"/>
    </location>
</feature>
<dbReference type="EMBL" id="UFTJ01000003">
    <property type="protein sequence ID" value="SUV52185.1"/>
    <property type="molecule type" value="Genomic_DNA"/>
</dbReference>
<evidence type="ECO:0000313" key="3">
    <source>
        <dbReference type="Proteomes" id="UP000255515"/>
    </source>
</evidence>
<organism evidence="2 3">
    <name type="scientific">Bergeyella zoohelcum</name>
    <dbReference type="NCBI Taxonomy" id="1015"/>
    <lineage>
        <taxon>Bacteria</taxon>
        <taxon>Pseudomonadati</taxon>
        <taxon>Bacteroidota</taxon>
        <taxon>Flavobacteriia</taxon>
        <taxon>Flavobacteriales</taxon>
        <taxon>Weeksellaceae</taxon>
        <taxon>Bergeyella</taxon>
    </lineage>
</organism>
<evidence type="ECO:0000313" key="2">
    <source>
        <dbReference type="EMBL" id="SUV52185.1"/>
    </source>
</evidence>
<dbReference type="PROSITE" id="PS51257">
    <property type="entry name" value="PROKAR_LIPOPROTEIN"/>
    <property type="match status" value="1"/>
</dbReference>
<evidence type="ECO:0000259" key="1">
    <source>
        <dbReference type="Pfam" id="PF13648"/>
    </source>
</evidence>